<dbReference type="SMART" id="SM00906">
    <property type="entry name" value="Fungal_trans"/>
    <property type="match status" value="1"/>
</dbReference>
<dbReference type="GO" id="GO:0008270">
    <property type="term" value="F:zinc ion binding"/>
    <property type="evidence" value="ECO:0007669"/>
    <property type="project" value="InterPro"/>
</dbReference>
<sequence>MRLHTTSEGSSENVGHVSLREKSRNANKTSVTDQCHRLARLLKDVRARASVEESSRIRDILDEIDEDLSEPQQTLTPSTLNGDTYGSQVSVDASDIDRFEHLETEALDLLDEDLHRDGARSTGFVGKSSEVQWLRAVALSQTDRIDGDWIGSTTQRRGSYAAGSEPVSSFSFWADCDDVNIDFYVDPNELPQPAMAESLVQCYMLKVHDSFPILPRKPFENQTRVYFTALRNGNAPRLSPKWQAVLNLVFAIGANYLYLCDKCCRADDHLVYQARARAFGLNEAIVTTHTDVPQIQSLGLLAFYWLSTGQVSRAWTILGVALRSAYALGLHVRNEVPSATAVQRESLVQTWWSLYSLERTLSIITGRPSIVVDSCCSVPLPMAVPEEDISEEVEAAYRIHAANVSMSHSISPTSSVSFNVGANPPLTPVGLGTKGAKSASYFRAVVQLSIISQSILTSLYSAGTMIRSAVEIQQDTALLSQRLDEWVSSLPAEFRLEVPCWDPNNLFARERTLLRFQLCSARILLTRPCLTVRRQPWKEASDASFSRRMADSCIEAAKTIVASLPDEPCPGLCEEGPWWCIVHHMMQSISVFLLALSYPFSTSEDVTRMVQCVRKIIRWLQVMKGPVAERAHRVALNCFQTVARRYSIDVSDLWGRATEAPAARNSVSDNNAGVATAATSTPDVSAYAAYDAATKGAAFAPQSKVLKFDDTHYRTRRGECSGW</sequence>
<keyword evidence="1" id="KW-0539">Nucleus</keyword>
<evidence type="ECO:0000259" key="3">
    <source>
        <dbReference type="SMART" id="SM00906"/>
    </source>
</evidence>
<accession>A0A6A5K7Y6</accession>
<evidence type="ECO:0000256" key="1">
    <source>
        <dbReference type="ARBA" id="ARBA00023242"/>
    </source>
</evidence>
<protein>
    <recommendedName>
        <fullName evidence="3">Xylanolytic transcriptional activator regulatory domain-containing protein</fullName>
    </recommendedName>
</protein>
<feature type="compositionally biased region" description="Polar residues" evidence="2">
    <location>
        <begin position="1"/>
        <end position="13"/>
    </location>
</feature>
<dbReference type="Proteomes" id="UP000800040">
    <property type="component" value="Unassembled WGS sequence"/>
</dbReference>
<name>A0A6A5K7Y6_9PLEO</name>
<dbReference type="InterPro" id="IPR053230">
    <property type="entry name" value="Trans_reg_galc"/>
</dbReference>
<organism evidence="4 5">
    <name type="scientific">Decorospora gaudefroyi</name>
    <dbReference type="NCBI Taxonomy" id="184978"/>
    <lineage>
        <taxon>Eukaryota</taxon>
        <taxon>Fungi</taxon>
        <taxon>Dikarya</taxon>
        <taxon>Ascomycota</taxon>
        <taxon>Pezizomycotina</taxon>
        <taxon>Dothideomycetes</taxon>
        <taxon>Pleosporomycetidae</taxon>
        <taxon>Pleosporales</taxon>
        <taxon>Pleosporineae</taxon>
        <taxon>Pleosporaceae</taxon>
        <taxon>Decorospora</taxon>
    </lineage>
</organism>
<evidence type="ECO:0000313" key="5">
    <source>
        <dbReference type="Proteomes" id="UP000800040"/>
    </source>
</evidence>
<gene>
    <name evidence="4" type="ORF">BDW02DRAFT_509885</name>
</gene>
<dbReference type="Pfam" id="PF04082">
    <property type="entry name" value="Fungal_trans"/>
    <property type="match status" value="1"/>
</dbReference>
<keyword evidence="5" id="KW-1185">Reference proteome</keyword>
<proteinExistence type="predicted"/>
<reference evidence="4" key="1">
    <citation type="submission" date="2020-01" db="EMBL/GenBank/DDBJ databases">
        <authorList>
            <consortium name="DOE Joint Genome Institute"/>
            <person name="Haridas S."/>
            <person name="Albert R."/>
            <person name="Binder M."/>
            <person name="Bloem J."/>
            <person name="Labutti K."/>
            <person name="Salamov A."/>
            <person name="Andreopoulos B."/>
            <person name="Baker S.E."/>
            <person name="Barry K."/>
            <person name="Bills G."/>
            <person name="Bluhm B.H."/>
            <person name="Cannon C."/>
            <person name="Castanera R."/>
            <person name="Culley D.E."/>
            <person name="Daum C."/>
            <person name="Ezra D."/>
            <person name="Gonzalez J.B."/>
            <person name="Henrissat B."/>
            <person name="Kuo A."/>
            <person name="Liang C."/>
            <person name="Lipzen A."/>
            <person name="Lutzoni F."/>
            <person name="Magnuson J."/>
            <person name="Mondo S."/>
            <person name="Nolan M."/>
            <person name="Ohm R."/>
            <person name="Pangilinan J."/>
            <person name="Park H.-J."/>
            <person name="Ramirez L."/>
            <person name="Alfaro M."/>
            <person name="Sun H."/>
            <person name="Tritt A."/>
            <person name="Yoshinaga Y."/>
            <person name="Zwiers L.-H."/>
            <person name="Turgeon B.G."/>
            <person name="Goodwin S.B."/>
            <person name="Spatafora J.W."/>
            <person name="Crous P.W."/>
            <person name="Grigoriev I.V."/>
        </authorList>
    </citation>
    <scope>NUCLEOTIDE SEQUENCE</scope>
    <source>
        <strain evidence="4">P77</strain>
    </source>
</reference>
<evidence type="ECO:0000256" key="2">
    <source>
        <dbReference type="SAM" id="MobiDB-lite"/>
    </source>
</evidence>
<feature type="compositionally biased region" description="Polar residues" evidence="2">
    <location>
        <begin position="71"/>
        <end position="86"/>
    </location>
</feature>
<dbReference type="GO" id="GO:0006351">
    <property type="term" value="P:DNA-templated transcription"/>
    <property type="evidence" value="ECO:0007669"/>
    <property type="project" value="InterPro"/>
</dbReference>
<dbReference type="InterPro" id="IPR007219">
    <property type="entry name" value="XnlR_reg_dom"/>
</dbReference>
<evidence type="ECO:0000313" key="4">
    <source>
        <dbReference type="EMBL" id="KAF1829453.1"/>
    </source>
</evidence>
<feature type="region of interest" description="Disordered" evidence="2">
    <location>
        <begin position="64"/>
        <end position="86"/>
    </location>
</feature>
<dbReference type="PANTHER" id="PTHR47654">
    <property type="entry name" value="ZN(II)2CYS6 TRANSCRIPTION FACTOR (EUROFUNG)-RELATED"/>
    <property type="match status" value="1"/>
</dbReference>
<dbReference type="AlphaFoldDB" id="A0A6A5K7Y6"/>
<dbReference type="OrthoDB" id="5296287at2759"/>
<feature type="region of interest" description="Disordered" evidence="2">
    <location>
        <begin position="1"/>
        <end position="33"/>
    </location>
</feature>
<dbReference type="PANTHER" id="PTHR47654:SF5">
    <property type="entry name" value="TRANSCRIPTION FACTOR DOMAIN-CONTAINING PROTEIN"/>
    <property type="match status" value="1"/>
</dbReference>
<feature type="domain" description="Xylanolytic transcriptional activator regulatory" evidence="3">
    <location>
        <begin position="314"/>
        <end position="387"/>
    </location>
</feature>
<dbReference type="EMBL" id="ML975442">
    <property type="protein sequence ID" value="KAF1829453.1"/>
    <property type="molecule type" value="Genomic_DNA"/>
</dbReference>
<dbReference type="GO" id="GO:0003677">
    <property type="term" value="F:DNA binding"/>
    <property type="evidence" value="ECO:0007669"/>
    <property type="project" value="InterPro"/>
</dbReference>
<dbReference type="CDD" id="cd12148">
    <property type="entry name" value="fungal_TF_MHR"/>
    <property type="match status" value="1"/>
</dbReference>